<dbReference type="Pfam" id="PF07735">
    <property type="entry name" value="FBA_2"/>
    <property type="match status" value="1"/>
</dbReference>
<dbReference type="GeneID" id="9801271"/>
<name>E3MZQ5_CAERE</name>
<keyword evidence="3" id="KW-1185">Reference proteome</keyword>
<proteinExistence type="predicted"/>
<organism evidence="3">
    <name type="scientific">Caenorhabditis remanei</name>
    <name type="common">Caenorhabditis vulgaris</name>
    <dbReference type="NCBI Taxonomy" id="31234"/>
    <lineage>
        <taxon>Eukaryota</taxon>
        <taxon>Metazoa</taxon>
        <taxon>Ecdysozoa</taxon>
        <taxon>Nematoda</taxon>
        <taxon>Chromadorea</taxon>
        <taxon>Rhabditida</taxon>
        <taxon>Rhabditina</taxon>
        <taxon>Rhabditomorpha</taxon>
        <taxon>Rhabditoidea</taxon>
        <taxon>Rhabditidae</taxon>
        <taxon>Peloderinae</taxon>
        <taxon>Caenorhabditis</taxon>
    </lineage>
</organism>
<dbReference type="OMA" id="VINFHIT"/>
<evidence type="ECO:0000259" key="1">
    <source>
        <dbReference type="Pfam" id="PF07735"/>
    </source>
</evidence>
<evidence type="ECO:0000313" key="3">
    <source>
        <dbReference type="Proteomes" id="UP000008281"/>
    </source>
</evidence>
<dbReference type="KEGG" id="crq:GCK72_004090"/>
<dbReference type="HOGENOM" id="CLU_028840_1_0_1"/>
<dbReference type="FunCoup" id="E3MZQ5">
    <property type="interactions" value="1210"/>
</dbReference>
<accession>E3MZQ5</accession>
<gene>
    <name evidence="2" type="ORF">CRE_06831</name>
</gene>
<dbReference type="PANTHER" id="PTHR22899:SF0">
    <property type="entry name" value="F-BOX ASSOCIATED DOMAIN-CONTAINING PROTEIN-RELATED"/>
    <property type="match status" value="1"/>
</dbReference>
<reference evidence="2" key="1">
    <citation type="submission" date="2007-07" db="EMBL/GenBank/DDBJ databases">
        <title>PCAP assembly of the Caenorhabditis remanei genome.</title>
        <authorList>
            <consortium name="The Caenorhabditis remanei Sequencing Consortium"/>
            <person name="Wilson R.K."/>
        </authorList>
    </citation>
    <scope>NUCLEOTIDE SEQUENCE [LARGE SCALE GENOMIC DNA]</scope>
    <source>
        <strain evidence="2">PB4641</strain>
    </source>
</reference>
<protein>
    <recommendedName>
        <fullName evidence="1">Sdz-33 F-box domain-containing protein</fullName>
    </recommendedName>
</protein>
<dbReference type="CTD" id="9801271"/>
<evidence type="ECO:0000313" key="2">
    <source>
        <dbReference type="EMBL" id="EFP13035.1"/>
    </source>
</evidence>
<dbReference type="AlphaFoldDB" id="E3MZQ5"/>
<dbReference type="InterPro" id="IPR053222">
    <property type="entry name" value="Zygotic_Embryogenesis-Asso"/>
</dbReference>
<dbReference type="InterPro" id="IPR012885">
    <property type="entry name" value="F-box_Sdz-33"/>
</dbReference>
<dbReference type="Proteomes" id="UP000008281">
    <property type="component" value="Unassembled WGS sequence"/>
</dbReference>
<feature type="domain" description="Sdz-33 F-box" evidence="1">
    <location>
        <begin position="205"/>
        <end position="268"/>
    </location>
</feature>
<dbReference type="PANTHER" id="PTHR22899">
    <property type="entry name" value="CYCLIN-RELATED F-BOX FAMILY"/>
    <property type="match status" value="1"/>
</dbReference>
<dbReference type="RefSeq" id="XP_003098418.2">
    <property type="nucleotide sequence ID" value="XM_003098370.2"/>
</dbReference>
<dbReference type="EMBL" id="DS268501">
    <property type="protein sequence ID" value="EFP13035.1"/>
    <property type="molecule type" value="Genomic_DNA"/>
</dbReference>
<sequence length="319" mass="37278">MNSPSFPLYRLTEEAINLVLWNMELIEQIVFATLSQKSRKYVSSLKLSSEKTELRVERSFDFNITCHDHILRFEFVKYGEDLSRHFRRLKIVVPNVINFHITNTTTNGTKTHGWRNWSLDIRYFVGLCLHVLHRDNSIDELVVNYQIFAVESLQQAVEGLDIDKLLIGKATPRRHMKNVIKCIKPMKWLQLDHNPFTIRNDVCLSEVLIQNLNRLVISHSPHFSLDDLLLLNASNVVINNTKLKEEEFNKFLKHWIAGSNPRLEYLAIGVKNRAINMEVLWKGIRYWQEPESIGYKIRRKDGADAIVQTGSYKFIMIVS</sequence>